<comment type="caution">
    <text evidence="1">The sequence shown here is derived from an EMBL/GenBank/DDBJ whole genome shotgun (WGS) entry which is preliminary data.</text>
</comment>
<reference evidence="1 2" key="1">
    <citation type="submission" date="2020-08" db="EMBL/GenBank/DDBJ databases">
        <title>A Genomic Blueprint of the Chicken Gut Microbiome.</title>
        <authorList>
            <person name="Gilroy R."/>
            <person name="Ravi A."/>
            <person name="Getino M."/>
            <person name="Pursley I."/>
            <person name="Horton D.L."/>
            <person name="Alikhan N.-F."/>
            <person name="Baker D."/>
            <person name="Gharbi K."/>
            <person name="Hall N."/>
            <person name="Watson M."/>
            <person name="Adriaenssens E.M."/>
            <person name="Foster-Nyarko E."/>
            <person name="Jarju S."/>
            <person name="Secka A."/>
            <person name="Antonio M."/>
            <person name="Oren A."/>
            <person name="Chaudhuri R."/>
            <person name="La Ragione R.M."/>
            <person name="Hildebrand F."/>
            <person name="Pallen M.J."/>
        </authorList>
    </citation>
    <scope>NUCLEOTIDE SEQUENCE [LARGE SCALE GENOMIC DNA]</scope>
    <source>
        <strain evidence="1 2">Sa3CUN1</strain>
    </source>
</reference>
<proteinExistence type="predicted"/>
<evidence type="ECO:0000313" key="1">
    <source>
        <dbReference type="EMBL" id="MBD7916269.1"/>
    </source>
</evidence>
<dbReference type="Proteomes" id="UP000640335">
    <property type="component" value="Unassembled WGS sequence"/>
</dbReference>
<accession>A0ABR8Q7M4</accession>
<name>A0ABR8Q7M4_9CLOT</name>
<dbReference type="RefSeq" id="WP_191751013.1">
    <property type="nucleotide sequence ID" value="NZ_JACSQZ010000069.1"/>
</dbReference>
<protein>
    <submittedName>
        <fullName evidence="1">IS1 family transposase</fullName>
    </submittedName>
</protein>
<gene>
    <name evidence="1" type="ORF">H9660_14070</name>
</gene>
<organism evidence="1 2">
    <name type="scientific">Clostridium gallinarum</name>
    <dbReference type="NCBI Taxonomy" id="2762246"/>
    <lineage>
        <taxon>Bacteria</taxon>
        <taxon>Bacillati</taxon>
        <taxon>Bacillota</taxon>
        <taxon>Clostridia</taxon>
        <taxon>Eubacteriales</taxon>
        <taxon>Clostridiaceae</taxon>
        <taxon>Clostridium</taxon>
    </lineage>
</organism>
<dbReference type="EMBL" id="JACSQZ010000069">
    <property type="protein sequence ID" value="MBD7916269.1"/>
    <property type="molecule type" value="Genomic_DNA"/>
</dbReference>
<sequence>MYLYDLPEIDENFYKHSFNIVNKYTNNLTITDLLKDRKIDYCPNCNCKDIIKYGKYKGLQRFKCLNKNCKKTFSQKTKTLFSHSKKSSDLWIRYFILMNNGKSLRECATLLNINLATSFYWRHKILFTQNKNYYNVLKNYVEVSKIMIKENFKGDKKSSNYRKDKVFIACAMDTNKTLLSKVIGRYTISLKSIDMHFSYNIDKNAILSSYNDRYFEIFSKKHNSAILPIKEDIILKIANKIDTDNNFFNKNHINDIKNLNSTLPYKCLFIHSFSLKIKRWLMRFRGVATKYLENYLNWHIIEFKNNYKTYSLNQISFFKEFLKDFSFIRTKDLSNYNLLFESIR</sequence>
<feature type="non-terminal residue" evidence="1">
    <location>
        <position position="344"/>
    </location>
</feature>
<evidence type="ECO:0000313" key="2">
    <source>
        <dbReference type="Proteomes" id="UP000640335"/>
    </source>
</evidence>
<keyword evidence="2" id="KW-1185">Reference proteome</keyword>